<keyword evidence="15 20" id="KW-0012">Acyltransferase</keyword>
<evidence type="ECO:0000256" key="19">
    <source>
        <dbReference type="ARBA" id="ARBA00049628"/>
    </source>
</evidence>
<evidence type="ECO:0000256" key="12">
    <source>
        <dbReference type="ARBA" id="ARBA00022960"/>
    </source>
</evidence>
<evidence type="ECO:0000256" key="10">
    <source>
        <dbReference type="ARBA" id="ARBA00022737"/>
    </source>
</evidence>
<feature type="binding site" evidence="20">
    <location>
        <position position="228"/>
    </location>
    <ligand>
        <name>Mg(2+)</name>
        <dbReference type="ChEBI" id="CHEBI:18420"/>
    </ligand>
</feature>
<feature type="binding site" evidence="20">
    <location>
        <position position="440"/>
    </location>
    <ligand>
        <name>acetyl-CoA</name>
        <dbReference type="ChEBI" id="CHEBI:57288"/>
    </ligand>
</feature>
<evidence type="ECO:0000259" key="21">
    <source>
        <dbReference type="Pfam" id="PF00483"/>
    </source>
</evidence>
<proteinExistence type="inferred from homology"/>
<keyword evidence="13 20" id="KW-0573">Peptidoglycan synthesis</keyword>
<evidence type="ECO:0000256" key="16">
    <source>
        <dbReference type="ARBA" id="ARBA00023316"/>
    </source>
</evidence>
<dbReference type="OrthoDB" id="9775031at2"/>
<dbReference type="NCBIfam" id="NF010934">
    <property type="entry name" value="PRK14354.1"/>
    <property type="match status" value="1"/>
</dbReference>
<comment type="pathway">
    <text evidence="3 20">Nucleotide-sugar biosynthesis; UDP-N-acetyl-alpha-D-glucosamine biosynthesis; UDP-N-acetyl-alpha-D-glucosamine from N-acetyl-alpha-D-glucosamine 1-phosphate: step 1/1.</text>
</comment>
<dbReference type="NCBIfam" id="TIGR01173">
    <property type="entry name" value="glmU"/>
    <property type="match status" value="1"/>
</dbReference>
<evidence type="ECO:0000313" key="22">
    <source>
        <dbReference type="EMBL" id="KRM08646.1"/>
    </source>
</evidence>
<feature type="binding site" evidence="20">
    <location>
        <position position="23"/>
    </location>
    <ligand>
        <name>UDP-N-acetyl-alpha-D-glucosamine</name>
        <dbReference type="ChEBI" id="CHEBI:57705"/>
    </ligand>
</feature>
<comment type="pathway">
    <text evidence="2 20">Nucleotide-sugar biosynthesis; UDP-N-acetyl-alpha-D-glucosamine biosynthesis; N-acetyl-alpha-D-glucosamine 1-phosphate from alpha-D-glucosamine 6-phosphate (route II): step 2/2.</text>
</comment>
<feature type="binding site" evidence="20">
    <location>
        <begin position="78"/>
        <end position="79"/>
    </location>
    <ligand>
        <name>UDP-N-acetyl-alpha-D-glucosamine</name>
        <dbReference type="ChEBI" id="CHEBI:57705"/>
    </ligand>
</feature>
<dbReference type="SUPFAM" id="SSF53448">
    <property type="entry name" value="Nucleotide-diphospho-sugar transferases"/>
    <property type="match status" value="1"/>
</dbReference>
<dbReference type="InterPro" id="IPR005882">
    <property type="entry name" value="Bifunctional_GlmU"/>
</dbReference>
<feature type="region of interest" description="N-acetyltransferase" evidence="20">
    <location>
        <begin position="252"/>
        <end position="462"/>
    </location>
</feature>
<dbReference type="GO" id="GO:0019134">
    <property type="term" value="F:glucosamine-1-phosphate N-acetyltransferase activity"/>
    <property type="evidence" value="ECO:0007669"/>
    <property type="project" value="UniProtKB-UniRule"/>
</dbReference>
<feature type="binding site" evidence="20">
    <location>
        <position position="351"/>
    </location>
    <ligand>
        <name>UDP-N-acetyl-alpha-D-glucosamine</name>
        <dbReference type="ChEBI" id="CHEBI:57705"/>
    </ligand>
</feature>
<dbReference type="GO" id="GO:0006048">
    <property type="term" value="P:UDP-N-acetylglucosamine biosynthetic process"/>
    <property type="evidence" value="ECO:0007669"/>
    <property type="project" value="UniProtKB-UniPathway"/>
</dbReference>
<evidence type="ECO:0000256" key="6">
    <source>
        <dbReference type="ARBA" id="ARBA00022490"/>
    </source>
</evidence>
<dbReference type="GO" id="GO:0071555">
    <property type="term" value="P:cell wall organization"/>
    <property type="evidence" value="ECO:0007669"/>
    <property type="project" value="UniProtKB-KW"/>
</dbReference>
<feature type="binding site" evidence="20">
    <location>
        <position position="170"/>
    </location>
    <ligand>
        <name>UDP-N-acetyl-alpha-D-glucosamine</name>
        <dbReference type="ChEBI" id="CHEBI:57705"/>
    </ligand>
</feature>
<feature type="region of interest" description="Pyrophosphorylase" evidence="20">
    <location>
        <begin position="1"/>
        <end position="230"/>
    </location>
</feature>
<keyword evidence="16 20" id="KW-0961">Cell wall biogenesis/degradation</keyword>
<dbReference type="GO" id="GO:0009245">
    <property type="term" value="P:lipid A biosynthetic process"/>
    <property type="evidence" value="ECO:0007669"/>
    <property type="project" value="UniProtKB-UniRule"/>
</dbReference>
<evidence type="ECO:0000256" key="20">
    <source>
        <dbReference type="HAMAP-Rule" id="MF_01631"/>
    </source>
</evidence>
<protein>
    <recommendedName>
        <fullName evidence="20">Bifunctional protein GlmU</fullName>
    </recommendedName>
    <domain>
        <recommendedName>
            <fullName evidence="20">UDP-N-acetylglucosamine pyrophosphorylase</fullName>
            <ecNumber evidence="20">2.7.7.23</ecNumber>
        </recommendedName>
        <alternativeName>
            <fullName evidence="20">N-acetylglucosamine-1-phosphate uridyltransferase</fullName>
        </alternativeName>
    </domain>
    <domain>
        <recommendedName>
            <fullName evidence="20">Glucosamine-1-phosphate N-acetyltransferase</fullName>
            <ecNumber evidence="20">2.3.1.157</ecNumber>
        </recommendedName>
    </domain>
</protein>
<comment type="catalytic activity">
    <reaction evidence="18 20">
        <text>N-acetyl-alpha-D-glucosamine 1-phosphate + UTP + H(+) = UDP-N-acetyl-alpha-D-glucosamine + diphosphate</text>
        <dbReference type="Rhea" id="RHEA:13509"/>
        <dbReference type="ChEBI" id="CHEBI:15378"/>
        <dbReference type="ChEBI" id="CHEBI:33019"/>
        <dbReference type="ChEBI" id="CHEBI:46398"/>
        <dbReference type="ChEBI" id="CHEBI:57705"/>
        <dbReference type="ChEBI" id="CHEBI:57776"/>
        <dbReference type="EC" id="2.7.7.23"/>
    </reaction>
</comment>
<dbReference type="CDD" id="cd02540">
    <property type="entry name" value="GT2_GlmU_N_bac"/>
    <property type="match status" value="1"/>
</dbReference>
<keyword evidence="23" id="KW-1185">Reference proteome</keyword>
<dbReference type="GO" id="GO:0000902">
    <property type="term" value="P:cell morphogenesis"/>
    <property type="evidence" value="ECO:0007669"/>
    <property type="project" value="UniProtKB-UniRule"/>
</dbReference>
<keyword evidence="11 20" id="KW-0460">Magnesium</keyword>
<evidence type="ECO:0000256" key="5">
    <source>
        <dbReference type="ARBA" id="ARBA00007947"/>
    </source>
</evidence>
<dbReference type="Pfam" id="PF00483">
    <property type="entry name" value="NTP_transferase"/>
    <property type="match status" value="1"/>
</dbReference>
<dbReference type="UniPathway" id="UPA00113">
    <property type="reaction ID" value="UER00532"/>
</dbReference>
<dbReference type="InterPro" id="IPR011004">
    <property type="entry name" value="Trimer_LpxA-like_sf"/>
</dbReference>
<dbReference type="GO" id="GO:0016020">
    <property type="term" value="C:membrane"/>
    <property type="evidence" value="ECO:0007669"/>
    <property type="project" value="GOC"/>
</dbReference>
<comment type="similarity">
    <text evidence="5 20">In the N-terminal section; belongs to the N-acetylglucosamine-1-phosphate uridyltransferase family.</text>
</comment>
<dbReference type="Gene3D" id="3.90.550.10">
    <property type="entry name" value="Spore Coat Polysaccharide Biosynthesis Protein SpsA, Chain A"/>
    <property type="match status" value="1"/>
</dbReference>
<dbReference type="GO" id="GO:0003977">
    <property type="term" value="F:UDP-N-acetylglucosamine diphosphorylase activity"/>
    <property type="evidence" value="ECO:0007669"/>
    <property type="project" value="UniProtKB-UniRule"/>
</dbReference>
<feature type="binding site" evidence="20">
    <location>
        <begin position="9"/>
        <end position="12"/>
    </location>
    <ligand>
        <name>UDP-N-acetyl-alpha-D-glucosamine</name>
        <dbReference type="ChEBI" id="CHEBI:57705"/>
    </ligand>
</feature>
<comment type="subcellular location">
    <subcellularLocation>
        <location evidence="1 20">Cytoplasm</location>
    </subcellularLocation>
</comment>
<keyword evidence="10 20" id="KW-0677">Repeat</keyword>
<dbReference type="InterPro" id="IPR018357">
    <property type="entry name" value="Hexapep_transf_CS"/>
</dbReference>
<feature type="binding site" evidence="20">
    <location>
        <position position="140"/>
    </location>
    <ligand>
        <name>UDP-N-acetyl-alpha-D-glucosamine</name>
        <dbReference type="ChEBI" id="CHEBI:57705"/>
    </ligand>
</feature>
<comment type="caution">
    <text evidence="22">The sequence shown here is derived from an EMBL/GenBank/DDBJ whole genome shotgun (WGS) entry which is preliminary data.</text>
</comment>
<keyword evidence="6 20" id="KW-0963">Cytoplasm</keyword>
<feature type="binding site" evidence="20">
    <location>
        <position position="377"/>
    </location>
    <ligand>
        <name>UDP-N-acetyl-alpha-D-glucosamine</name>
        <dbReference type="ChEBI" id="CHEBI:57705"/>
    </ligand>
</feature>
<feature type="binding site" evidence="20">
    <location>
        <position position="366"/>
    </location>
    <ligand>
        <name>UDP-N-acetyl-alpha-D-glucosamine</name>
        <dbReference type="ChEBI" id="CHEBI:57705"/>
    </ligand>
</feature>
<feature type="binding site" evidence="20">
    <location>
        <position position="228"/>
    </location>
    <ligand>
        <name>UDP-N-acetyl-alpha-D-glucosamine</name>
        <dbReference type="ChEBI" id="CHEBI:57705"/>
    </ligand>
</feature>
<dbReference type="InterPro" id="IPR050065">
    <property type="entry name" value="GlmU-like"/>
</dbReference>
<dbReference type="RefSeq" id="WP_057825295.1">
    <property type="nucleotide sequence ID" value="NZ_AZFX01000080.1"/>
</dbReference>
<keyword evidence="14 20" id="KW-0511">Multifunctional enzyme</keyword>
<name>A0A0R1W0F1_9LACO</name>
<evidence type="ECO:0000313" key="23">
    <source>
        <dbReference type="Proteomes" id="UP000051315"/>
    </source>
</evidence>
<evidence type="ECO:0000256" key="11">
    <source>
        <dbReference type="ARBA" id="ARBA00022842"/>
    </source>
</evidence>
<evidence type="ECO:0000256" key="13">
    <source>
        <dbReference type="ARBA" id="ARBA00022984"/>
    </source>
</evidence>
<evidence type="ECO:0000256" key="7">
    <source>
        <dbReference type="ARBA" id="ARBA00022679"/>
    </source>
</evidence>
<dbReference type="CDD" id="cd03353">
    <property type="entry name" value="LbH_GlmU_C"/>
    <property type="match status" value="1"/>
</dbReference>
<comment type="subunit">
    <text evidence="20">Homotrimer.</text>
</comment>
<dbReference type="PANTHER" id="PTHR43584">
    <property type="entry name" value="NUCLEOTIDYL TRANSFERASE"/>
    <property type="match status" value="1"/>
</dbReference>
<comment type="similarity">
    <text evidence="4 20">In the C-terminal section; belongs to the transferase hexapeptide repeat family.</text>
</comment>
<dbReference type="HAMAP" id="MF_01631">
    <property type="entry name" value="GlmU"/>
    <property type="match status" value="1"/>
</dbReference>
<reference evidence="22 23" key="1">
    <citation type="journal article" date="2015" name="Genome Announc.">
        <title>Expanding the biotechnology potential of lactobacilli through comparative genomics of 213 strains and associated genera.</title>
        <authorList>
            <person name="Sun Z."/>
            <person name="Harris H.M."/>
            <person name="McCann A."/>
            <person name="Guo C."/>
            <person name="Argimon S."/>
            <person name="Zhang W."/>
            <person name="Yang X."/>
            <person name="Jeffery I.B."/>
            <person name="Cooney J.C."/>
            <person name="Kagawa T.F."/>
            <person name="Liu W."/>
            <person name="Song Y."/>
            <person name="Salvetti E."/>
            <person name="Wrobel A."/>
            <person name="Rasinkangas P."/>
            <person name="Parkhill J."/>
            <person name="Rea M.C."/>
            <person name="O'Sullivan O."/>
            <person name="Ritari J."/>
            <person name="Douillard F.P."/>
            <person name="Paul Ross R."/>
            <person name="Yang R."/>
            <person name="Briner A.E."/>
            <person name="Felis G.E."/>
            <person name="de Vos W.M."/>
            <person name="Barrangou R."/>
            <person name="Klaenhammer T.R."/>
            <person name="Caufield P.W."/>
            <person name="Cui Y."/>
            <person name="Zhang H."/>
            <person name="O'Toole P.W."/>
        </authorList>
    </citation>
    <scope>NUCLEOTIDE SEQUENCE [LARGE SCALE GENOMIC DNA]</scope>
    <source>
        <strain evidence="22 23">DSM 17758</strain>
    </source>
</reference>
<dbReference type="Gene3D" id="2.160.10.10">
    <property type="entry name" value="Hexapeptide repeat proteins"/>
    <property type="match status" value="1"/>
</dbReference>
<keyword evidence="7 20" id="KW-0808">Transferase</keyword>
<dbReference type="AlphaFoldDB" id="A0A0R1W0F1"/>
<dbReference type="InterPro" id="IPR029044">
    <property type="entry name" value="Nucleotide-diphossugar_trans"/>
</dbReference>
<feature type="region of interest" description="Linker" evidence="20">
    <location>
        <begin position="231"/>
        <end position="251"/>
    </location>
</feature>
<evidence type="ECO:0000256" key="9">
    <source>
        <dbReference type="ARBA" id="ARBA00022723"/>
    </source>
</evidence>
<accession>A0A0R1W0F1</accession>
<comment type="function">
    <text evidence="19 20">Catalyzes the last two sequential reactions in the de novo biosynthetic pathway for UDP-N-acetylglucosamine (UDP-GlcNAc). The C-terminal domain catalyzes the transfer of acetyl group from acetyl coenzyme A to glucosamine-1-phosphate (GlcN-1-P) to produce N-acetylglucosamine-1-phosphate (GlcNAc-1-P), which is converted into UDP-GlcNAc by the transfer of uridine 5-monophosphate (from uridine 5-triphosphate), a reaction catalyzed by the N-terminal domain.</text>
</comment>
<dbReference type="EMBL" id="AZFX01000080">
    <property type="protein sequence ID" value="KRM08646.1"/>
    <property type="molecule type" value="Genomic_DNA"/>
</dbReference>
<dbReference type="PATRIC" id="fig|1423735.3.peg.397"/>
<dbReference type="InterPro" id="IPR005835">
    <property type="entry name" value="NTP_transferase_dom"/>
</dbReference>
<dbReference type="Proteomes" id="UP000051315">
    <property type="component" value="Unassembled WGS sequence"/>
</dbReference>
<feature type="binding site" evidence="20">
    <location>
        <position position="423"/>
    </location>
    <ligand>
        <name>acetyl-CoA</name>
        <dbReference type="ChEBI" id="CHEBI:57288"/>
    </ligand>
</feature>
<dbReference type="InterPro" id="IPR038009">
    <property type="entry name" value="GlmU_C_LbH"/>
</dbReference>
<dbReference type="UniPathway" id="UPA00973"/>
<organism evidence="22 23">
    <name type="scientific">Lapidilactobacillus concavus DSM 17758</name>
    <dbReference type="NCBI Taxonomy" id="1423735"/>
    <lineage>
        <taxon>Bacteria</taxon>
        <taxon>Bacillati</taxon>
        <taxon>Bacillota</taxon>
        <taxon>Bacilli</taxon>
        <taxon>Lactobacillales</taxon>
        <taxon>Lactobacillaceae</taxon>
        <taxon>Lapidilactobacillus</taxon>
    </lineage>
</organism>
<evidence type="ECO:0000256" key="15">
    <source>
        <dbReference type="ARBA" id="ARBA00023315"/>
    </source>
</evidence>
<dbReference type="GO" id="GO:0008360">
    <property type="term" value="P:regulation of cell shape"/>
    <property type="evidence" value="ECO:0007669"/>
    <property type="project" value="UniProtKB-KW"/>
</dbReference>
<dbReference type="SUPFAM" id="SSF51161">
    <property type="entry name" value="Trimeric LpxA-like enzymes"/>
    <property type="match status" value="1"/>
</dbReference>
<dbReference type="GO" id="GO:0000287">
    <property type="term" value="F:magnesium ion binding"/>
    <property type="evidence" value="ECO:0007669"/>
    <property type="project" value="UniProtKB-UniRule"/>
</dbReference>
<keyword evidence="9 20" id="KW-0479">Metal-binding</keyword>
<dbReference type="GO" id="GO:0009252">
    <property type="term" value="P:peptidoglycan biosynthetic process"/>
    <property type="evidence" value="ECO:0007669"/>
    <property type="project" value="UniProtKB-UniRule"/>
</dbReference>
<gene>
    <name evidence="20" type="primary">glmU</name>
    <name evidence="22" type="ORF">FC15_GL000384</name>
</gene>
<feature type="binding site" evidence="20">
    <location>
        <position position="73"/>
    </location>
    <ligand>
        <name>UDP-N-acetyl-alpha-D-glucosamine</name>
        <dbReference type="ChEBI" id="CHEBI:57705"/>
    </ligand>
</feature>
<dbReference type="EC" id="2.3.1.157" evidence="20"/>
<comment type="pathway">
    <text evidence="20">Bacterial outer membrane biogenesis; LPS lipid A biosynthesis.</text>
</comment>
<feature type="binding site" evidence="20">
    <location>
        <position position="405"/>
    </location>
    <ligand>
        <name>acetyl-CoA</name>
        <dbReference type="ChEBI" id="CHEBI:57288"/>
    </ligand>
</feature>
<feature type="binding site" evidence="20">
    <location>
        <position position="333"/>
    </location>
    <ligand>
        <name>UDP-N-acetyl-alpha-D-glucosamine</name>
        <dbReference type="ChEBI" id="CHEBI:57705"/>
    </ligand>
</feature>
<feature type="binding site" evidence="20">
    <location>
        <position position="103"/>
    </location>
    <ligand>
        <name>Mg(2+)</name>
        <dbReference type="ChEBI" id="CHEBI:18420"/>
    </ligand>
</feature>
<dbReference type="PANTHER" id="PTHR43584:SF3">
    <property type="entry name" value="BIFUNCTIONAL PROTEIN GLMU"/>
    <property type="match status" value="1"/>
</dbReference>
<feature type="binding site" evidence="20">
    <location>
        <begin position="101"/>
        <end position="103"/>
    </location>
    <ligand>
        <name>UDP-N-acetyl-alpha-D-glucosamine</name>
        <dbReference type="ChEBI" id="CHEBI:57705"/>
    </ligand>
</feature>
<keyword evidence="8 20" id="KW-0548">Nucleotidyltransferase</keyword>
<evidence type="ECO:0000256" key="18">
    <source>
        <dbReference type="ARBA" id="ARBA00048493"/>
    </source>
</evidence>
<dbReference type="PROSITE" id="PS00101">
    <property type="entry name" value="HEXAPEP_TRANSFERASES"/>
    <property type="match status" value="1"/>
</dbReference>
<comment type="cofactor">
    <cofactor evidence="20">
        <name>Mg(2+)</name>
        <dbReference type="ChEBI" id="CHEBI:18420"/>
    </cofactor>
    <text evidence="20">Binds 1 Mg(2+) ion per subunit.</text>
</comment>
<feature type="domain" description="Nucleotidyl transferase" evidence="21">
    <location>
        <begin position="6"/>
        <end position="212"/>
    </location>
</feature>
<dbReference type="EC" id="2.7.7.23" evidence="20"/>
<sequence length="462" mass="50067">MSSRYAVILAAGQGTRMKSKLYKVLHRVCGRAMVDHVLTQVEAAGLDQIVTIVGHGAEAVESLLGERSEYAFQEQQLGTGHAVLQTEERLGDKEGMTLIVSGDTPLLTAKTFEKLFAYHQAKGAKATILTAKADDPTGYGRIIRNDLGIVEKIVEQKDASREEAAVTEINTGVYCFDNQTLFNALHQVTNNNAQGEYYLTDVIEIIKAAGGIVAAYQMPDFSESLGVNDRVALAKATQIMQQRINEAHMRNGVTLVDPATTHIDIDVKIAADTIVEGEVTIKGHTEIGSDCYIGAHSELIDAKLHDGVHVTSSTIEEAEMMNGSDIGPNSHLRPKAIIGEQVHVGNFCEIKNATIGARTKIGHLTYVGDATLGEDINVGCAVVFVNYDGVQKFHTTVGDHSFIGSNSNLIAPLKLEDHSFVAAGSTITDDVPEHAMAIARARQVNKNDYWQKLPLAHDQNWL</sequence>
<dbReference type="InterPro" id="IPR001451">
    <property type="entry name" value="Hexapep"/>
</dbReference>
<keyword evidence="12 20" id="KW-0133">Cell shape</keyword>
<feature type="binding site" evidence="20">
    <location>
        <position position="155"/>
    </location>
    <ligand>
        <name>UDP-N-acetyl-alpha-D-glucosamine</name>
        <dbReference type="ChEBI" id="CHEBI:57705"/>
    </ligand>
</feature>
<feature type="binding site" evidence="20">
    <location>
        <begin position="386"/>
        <end position="387"/>
    </location>
    <ligand>
        <name>acetyl-CoA</name>
        <dbReference type="ChEBI" id="CHEBI:57288"/>
    </ligand>
</feature>
<evidence type="ECO:0000256" key="14">
    <source>
        <dbReference type="ARBA" id="ARBA00023268"/>
    </source>
</evidence>
<evidence type="ECO:0000256" key="17">
    <source>
        <dbReference type="ARBA" id="ARBA00048247"/>
    </source>
</evidence>
<evidence type="ECO:0000256" key="2">
    <source>
        <dbReference type="ARBA" id="ARBA00005166"/>
    </source>
</evidence>
<feature type="active site" description="Proton acceptor" evidence="20">
    <location>
        <position position="363"/>
    </location>
</feature>
<evidence type="ECO:0000256" key="1">
    <source>
        <dbReference type="ARBA" id="ARBA00004496"/>
    </source>
</evidence>
<evidence type="ECO:0000256" key="3">
    <source>
        <dbReference type="ARBA" id="ARBA00005208"/>
    </source>
</evidence>
<evidence type="ECO:0000256" key="4">
    <source>
        <dbReference type="ARBA" id="ARBA00007707"/>
    </source>
</evidence>
<comment type="caution">
    <text evidence="20">Lacks conserved residue(s) required for the propagation of feature annotation.</text>
</comment>
<comment type="catalytic activity">
    <reaction evidence="17 20">
        <text>alpha-D-glucosamine 1-phosphate + acetyl-CoA = N-acetyl-alpha-D-glucosamine 1-phosphate + CoA + H(+)</text>
        <dbReference type="Rhea" id="RHEA:13725"/>
        <dbReference type="ChEBI" id="CHEBI:15378"/>
        <dbReference type="ChEBI" id="CHEBI:57287"/>
        <dbReference type="ChEBI" id="CHEBI:57288"/>
        <dbReference type="ChEBI" id="CHEBI:57776"/>
        <dbReference type="ChEBI" id="CHEBI:58516"/>
        <dbReference type="EC" id="2.3.1.157"/>
    </reaction>
</comment>
<dbReference type="Pfam" id="PF14602">
    <property type="entry name" value="Hexapep_2"/>
    <property type="match status" value="1"/>
</dbReference>
<evidence type="ECO:0000256" key="8">
    <source>
        <dbReference type="ARBA" id="ARBA00022695"/>
    </source>
</evidence>
<dbReference type="STRING" id="1423735.FC15_GL000384"/>
<dbReference type="GO" id="GO:0005737">
    <property type="term" value="C:cytoplasm"/>
    <property type="evidence" value="ECO:0007669"/>
    <property type="project" value="UniProtKB-SubCell"/>
</dbReference>